<name>A0A482MNK7_9CAUD</name>
<keyword evidence="2" id="KW-1185">Reference proteome</keyword>
<evidence type="ECO:0000313" key="2">
    <source>
        <dbReference type="Proteomes" id="UP000301424"/>
    </source>
</evidence>
<gene>
    <name evidence="1" type="ORF">BcepSauron_422</name>
</gene>
<evidence type="ECO:0000313" key="1">
    <source>
        <dbReference type="EMBL" id="QBQ74802.1"/>
    </source>
</evidence>
<protein>
    <submittedName>
        <fullName evidence="1">Uncharacterized protein</fullName>
    </submittedName>
</protein>
<dbReference type="Proteomes" id="UP000301424">
    <property type="component" value="Segment"/>
</dbReference>
<sequence>MNTVEQEGFNAYLKYGDAGRRLNRYEKETQNWYEWKNGYQEARERDRFGHDMDVEDDFE</sequence>
<proteinExistence type="predicted"/>
<dbReference type="EMBL" id="MK552141">
    <property type="protein sequence ID" value="QBQ74802.1"/>
    <property type="molecule type" value="Genomic_DNA"/>
</dbReference>
<accession>A0A482MNK7</accession>
<reference evidence="1 2" key="1">
    <citation type="submission" date="2019-02" db="EMBL/GenBank/DDBJ databases">
        <title>Complete genome sequence of Burkholderia cenocepacia phage BcepSauron.</title>
        <authorList>
            <person name="Park K."/>
            <person name="Gonzalez C."/>
            <person name="Liu M."/>
            <person name="Gill J."/>
        </authorList>
    </citation>
    <scope>NUCLEOTIDE SEQUENCE [LARGE SCALE GENOMIC DNA]</scope>
</reference>
<organism evidence="1 2">
    <name type="scientific">Burkholderia phage BcepSauron</name>
    <dbReference type="NCBI Taxonomy" id="2530033"/>
    <lineage>
        <taxon>Viruses</taxon>
        <taxon>Duplodnaviria</taxon>
        <taxon>Heunggongvirae</taxon>
        <taxon>Uroviricota</taxon>
        <taxon>Caudoviricetes</taxon>
        <taxon>Sarumanvirus</taxon>
        <taxon>Sarumanvirus bcepsauron</taxon>
    </lineage>
</organism>